<reference evidence="8" key="1">
    <citation type="submission" date="2023-08" db="EMBL/GenBank/DDBJ databases">
        <title>Nitrogen cycling bacteria in agricultural field soils.</title>
        <authorList>
            <person name="Jang J."/>
        </authorList>
    </citation>
    <scope>NUCLEOTIDE SEQUENCE</scope>
    <source>
        <strain evidence="8">PS3-36</strain>
    </source>
</reference>
<name>A0AA90TS20_9BACI</name>
<evidence type="ECO:0000256" key="3">
    <source>
        <dbReference type="ARBA" id="ARBA00022679"/>
    </source>
</evidence>
<keyword evidence="9" id="KW-1185">Reference proteome</keyword>
<keyword evidence="3" id="KW-0808">Transferase</keyword>
<protein>
    <submittedName>
        <fullName evidence="8">PTS lactose/cellobiose transporter subunit IIA</fullName>
    </submittedName>
</protein>
<evidence type="ECO:0000256" key="4">
    <source>
        <dbReference type="ARBA" id="ARBA00022683"/>
    </source>
</evidence>
<dbReference type="GO" id="GO:0009401">
    <property type="term" value="P:phosphoenolpyruvate-dependent sugar phosphotransferase system"/>
    <property type="evidence" value="ECO:0007669"/>
    <property type="project" value="UniProtKB-KW"/>
</dbReference>
<dbReference type="Proteomes" id="UP001178888">
    <property type="component" value="Unassembled WGS sequence"/>
</dbReference>
<keyword evidence="6" id="KW-0479">Metal-binding</keyword>
<dbReference type="SUPFAM" id="SSF46973">
    <property type="entry name" value="Enzyme IIa from lactose specific PTS, IIa-lac"/>
    <property type="match status" value="1"/>
</dbReference>
<dbReference type="PANTHER" id="PTHR34382">
    <property type="entry name" value="PTS SYSTEM N,N'-DIACETYLCHITOBIOSE-SPECIFIC EIIA COMPONENT"/>
    <property type="match status" value="1"/>
</dbReference>
<dbReference type="CDD" id="cd00215">
    <property type="entry name" value="PTS_IIA_lac"/>
    <property type="match status" value="1"/>
</dbReference>
<evidence type="ECO:0000256" key="7">
    <source>
        <dbReference type="PROSITE-ProRule" id="PRU00418"/>
    </source>
</evidence>
<keyword evidence="2" id="KW-0762">Sugar transport</keyword>
<dbReference type="InterPro" id="IPR003188">
    <property type="entry name" value="PTS_IIA_lac/cel"/>
</dbReference>
<dbReference type="GO" id="GO:0046872">
    <property type="term" value="F:metal ion binding"/>
    <property type="evidence" value="ECO:0007669"/>
    <property type="project" value="UniProtKB-KW"/>
</dbReference>
<dbReference type="RefSeq" id="WP_308914189.1">
    <property type="nucleotide sequence ID" value="NZ_JAVGVR010000001.1"/>
</dbReference>
<gene>
    <name evidence="8" type="ORF">RCG21_30515</name>
</gene>
<evidence type="ECO:0000256" key="5">
    <source>
        <dbReference type="PIRSR" id="PIRSR000699-1"/>
    </source>
</evidence>
<dbReference type="PROSITE" id="PS51095">
    <property type="entry name" value="PTS_EIIA_TYPE_3"/>
    <property type="match status" value="1"/>
</dbReference>
<dbReference type="PANTHER" id="PTHR34382:SF7">
    <property type="entry name" value="PTS SYSTEM N,N'-DIACETYLCHITOBIOSE-SPECIFIC EIIA COMPONENT"/>
    <property type="match status" value="1"/>
</dbReference>
<evidence type="ECO:0000256" key="6">
    <source>
        <dbReference type="PIRSR" id="PIRSR000699-2"/>
    </source>
</evidence>
<dbReference type="PIRSF" id="PIRSF000699">
    <property type="entry name" value="PTS_IILac_III"/>
    <property type="match status" value="1"/>
</dbReference>
<evidence type="ECO:0000256" key="2">
    <source>
        <dbReference type="ARBA" id="ARBA00022597"/>
    </source>
</evidence>
<comment type="cofactor">
    <cofactor evidence="6">
        <name>Mg(2+)</name>
        <dbReference type="ChEBI" id="CHEBI:18420"/>
    </cofactor>
    <text evidence="6">Binds 1 Mg(2+) ion per trimer.</text>
</comment>
<dbReference type="EMBL" id="JAVGVR010000001">
    <property type="protein sequence ID" value="MDQ6600586.1"/>
    <property type="molecule type" value="Genomic_DNA"/>
</dbReference>
<feature type="binding site" evidence="6">
    <location>
        <position position="86"/>
    </location>
    <ligand>
        <name>Mg(2+)</name>
        <dbReference type="ChEBI" id="CHEBI:18420"/>
        <note>ligand shared between all trimeric partners</note>
    </ligand>
</feature>
<proteinExistence type="predicted"/>
<sequence length="118" mass="13338">MTEDVTRENKLNEISMQIILHAGDARVVINEALECVAGSLFKEAEEKLTEAKKKITFAHSSQTKTIQGEALGEKIPFSLLFAHAQDTLMTIMSEWNTAKQLVNLFKVYDARLKKLEEK</sequence>
<keyword evidence="6" id="KW-0460">Magnesium</keyword>
<evidence type="ECO:0000256" key="1">
    <source>
        <dbReference type="ARBA" id="ARBA00022448"/>
    </source>
</evidence>
<dbReference type="AlphaFoldDB" id="A0AA90TS20"/>
<keyword evidence="1" id="KW-0813">Transport</keyword>
<accession>A0AA90TS20</accession>
<organism evidence="8 9">
    <name type="scientific">Bacillus salipaludis</name>
    <dbReference type="NCBI Taxonomy" id="2547811"/>
    <lineage>
        <taxon>Bacteria</taxon>
        <taxon>Bacillati</taxon>
        <taxon>Bacillota</taxon>
        <taxon>Bacilli</taxon>
        <taxon>Bacillales</taxon>
        <taxon>Bacillaceae</taxon>
        <taxon>Bacillus</taxon>
    </lineage>
</organism>
<comment type="caution">
    <text evidence="8">The sequence shown here is derived from an EMBL/GenBank/DDBJ whole genome shotgun (WGS) entry which is preliminary data.</text>
</comment>
<evidence type="ECO:0000313" key="8">
    <source>
        <dbReference type="EMBL" id="MDQ6600586.1"/>
    </source>
</evidence>
<feature type="modified residue" description="Phosphohistidine; by HPr" evidence="7">
    <location>
        <position position="83"/>
    </location>
</feature>
<dbReference type="InterPro" id="IPR036542">
    <property type="entry name" value="PTS_IIA_lac/cel_sf"/>
</dbReference>
<evidence type="ECO:0000313" key="9">
    <source>
        <dbReference type="Proteomes" id="UP001178888"/>
    </source>
</evidence>
<dbReference type="Gene3D" id="1.20.58.80">
    <property type="entry name" value="Phosphotransferase system, lactose/cellobiose-type IIA subunit"/>
    <property type="match status" value="1"/>
</dbReference>
<dbReference type="Pfam" id="PF02255">
    <property type="entry name" value="PTS_IIA"/>
    <property type="match status" value="1"/>
</dbReference>
<keyword evidence="4" id="KW-0598">Phosphotransferase system</keyword>
<feature type="active site" description="Tele-phosphohistidine intermediate" evidence="5">
    <location>
        <position position="83"/>
    </location>
</feature>
<dbReference type="GO" id="GO:0016740">
    <property type="term" value="F:transferase activity"/>
    <property type="evidence" value="ECO:0007669"/>
    <property type="project" value="UniProtKB-KW"/>
</dbReference>